<evidence type="ECO:0000313" key="1">
    <source>
        <dbReference type="EMBL" id="MTS51752.1"/>
    </source>
</evidence>
<comment type="caution">
    <text evidence="1">The sequence shown here is derived from an EMBL/GenBank/DDBJ whole genome shotgun (WGS) entry which is preliminary data.</text>
</comment>
<dbReference type="Proteomes" id="UP000449193">
    <property type="component" value="Unassembled WGS sequence"/>
</dbReference>
<gene>
    <name evidence="1" type="ORF">GMD52_09385</name>
</gene>
<accession>A0A6I3Q5A4</accession>
<dbReference type="EMBL" id="WMZR01000010">
    <property type="protein sequence ID" value="MTS51752.1"/>
    <property type="molecule type" value="Genomic_DNA"/>
</dbReference>
<proteinExistence type="predicted"/>
<protein>
    <submittedName>
        <fullName evidence="1">Uncharacterized protein</fullName>
    </submittedName>
</protein>
<organism evidence="1 2">
    <name type="scientific">Ruthenibacterium lactatiformans</name>
    <dbReference type="NCBI Taxonomy" id="1550024"/>
    <lineage>
        <taxon>Bacteria</taxon>
        <taxon>Bacillati</taxon>
        <taxon>Bacillota</taxon>
        <taxon>Clostridia</taxon>
        <taxon>Eubacteriales</taxon>
        <taxon>Oscillospiraceae</taxon>
        <taxon>Ruthenibacterium</taxon>
    </lineage>
</organism>
<reference evidence="1 2" key="1">
    <citation type="journal article" date="2019" name="Nat. Med.">
        <title>A library of human gut bacterial isolates paired with longitudinal multiomics data enables mechanistic microbiome research.</title>
        <authorList>
            <person name="Poyet M."/>
            <person name="Groussin M."/>
            <person name="Gibbons S.M."/>
            <person name="Avila-Pacheco J."/>
            <person name="Jiang X."/>
            <person name="Kearney S.M."/>
            <person name="Perrotta A.R."/>
            <person name="Berdy B."/>
            <person name="Zhao S."/>
            <person name="Lieberman T.D."/>
            <person name="Swanson P.K."/>
            <person name="Smith M."/>
            <person name="Roesemann S."/>
            <person name="Alexander J.E."/>
            <person name="Rich S.A."/>
            <person name="Livny J."/>
            <person name="Vlamakis H."/>
            <person name="Clish C."/>
            <person name="Bullock K."/>
            <person name="Deik A."/>
            <person name="Scott J."/>
            <person name="Pierce K.A."/>
            <person name="Xavier R.J."/>
            <person name="Alm E.J."/>
        </authorList>
    </citation>
    <scope>NUCLEOTIDE SEQUENCE [LARGE SCALE GENOMIC DNA]</scope>
    <source>
        <strain evidence="1 2">BIOML-A7</strain>
    </source>
</reference>
<dbReference type="AlphaFoldDB" id="A0A6I3Q5A4"/>
<sequence>MAEFLQSTTLWAVALTLEAYQVALWLRKKGNSPLCNSIVVSVVLVAAVLFVLKLPNAEN</sequence>
<evidence type="ECO:0000313" key="2">
    <source>
        <dbReference type="Proteomes" id="UP000449193"/>
    </source>
</evidence>
<dbReference type="RefSeq" id="WP_155201321.1">
    <property type="nucleotide sequence ID" value="NZ_WMZL01000008.1"/>
</dbReference>
<name>A0A6I3Q5A4_9FIRM</name>